<evidence type="ECO:0000256" key="8">
    <source>
        <dbReference type="ARBA" id="ARBA00022777"/>
    </source>
</evidence>
<proteinExistence type="predicted"/>
<dbReference type="GO" id="GO:0046983">
    <property type="term" value="F:protein dimerization activity"/>
    <property type="evidence" value="ECO:0007669"/>
    <property type="project" value="InterPro"/>
</dbReference>
<keyword evidence="10 12" id="KW-1133">Transmembrane helix</keyword>
<evidence type="ECO:0000259" key="13">
    <source>
        <dbReference type="PROSITE" id="PS50109"/>
    </source>
</evidence>
<feature type="domain" description="Histidine kinase" evidence="13">
    <location>
        <begin position="383"/>
        <end position="467"/>
    </location>
</feature>
<dbReference type="EC" id="2.7.13.3" evidence="3"/>
<evidence type="ECO:0000256" key="6">
    <source>
        <dbReference type="ARBA" id="ARBA00022692"/>
    </source>
</evidence>
<dbReference type="GO" id="GO:0000155">
    <property type="term" value="F:phosphorelay sensor kinase activity"/>
    <property type="evidence" value="ECO:0007669"/>
    <property type="project" value="InterPro"/>
</dbReference>
<keyword evidence="12" id="KW-0472">Membrane</keyword>
<dbReference type="SUPFAM" id="SSF55874">
    <property type="entry name" value="ATPase domain of HSP90 chaperone/DNA topoisomerase II/histidine kinase"/>
    <property type="match status" value="1"/>
</dbReference>
<dbReference type="InterPro" id="IPR003594">
    <property type="entry name" value="HATPase_dom"/>
</dbReference>
<dbReference type="Pfam" id="PF02518">
    <property type="entry name" value="HATPase_c"/>
    <property type="match status" value="1"/>
</dbReference>
<feature type="transmembrane region" description="Helical" evidence="12">
    <location>
        <begin position="26"/>
        <end position="48"/>
    </location>
</feature>
<dbReference type="Pfam" id="PF07730">
    <property type="entry name" value="HisKA_3"/>
    <property type="match status" value="1"/>
</dbReference>
<keyword evidence="4" id="KW-0597">Phosphoprotein</keyword>
<evidence type="ECO:0000256" key="3">
    <source>
        <dbReference type="ARBA" id="ARBA00012438"/>
    </source>
</evidence>
<keyword evidence="8" id="KW-0418">Kinase</keyword>
<evidence type="ECO:0000256" key="10">
    <source>
        <dbReference type="ARBA" id="ARBA00022989"/>
    </source>
</evidence>
<dbReference type="Proteomes" id="UP000656042">
    <property type="component" value="Unassembled WGS sequence"/>
</dbReference>
<dbReference type="RefSeq" id="WP_229715333.1">
    <property type="nucleotide sequence ID" value="NZ_BMMX01000001.1"/>
</dbReference>
<dbReference type="SMART" id="SM00387">
    <property type="entry name" value="HATPase_c"/>
    <property type="match status" value="1"/>
</dbReference>
<accession>A0A8J3BV14</accession>
<dbReference type="PANTHER" id="PTHR24421">
    <property type="entry name" value="NITRATE/NITRITE SENSOR PROTEIN NARX-RELATED"/>
    <property type="match status" value="1"/>
</dbReference>
<keyword evidence="16" id="KW-1185">Reference proteome</keyword>
<reference evidence="15" key="2">
    <citation type="submission" date="2020-09" db="EMBL/GenBank/DDBJ databases">
        <authorList>
            <person name="Sun Q."/>
            <person name="Zhou Y."/>
        </authorList>
    </citation>
    <scope>NUCLEOTIDE SEQUENCE</scope>
    <source>
        <strain evidence="15">CGMCC 4.7299</strain>
    </source>
</reference>
<dbReference type="EMBL" id="BMMX01000001">
    <property type="protein sequence ID" value="GGK72337.1"/>
    <property type="molecule type" value="Genomic_DNA"/>
</dbReference>
<dbReference type="CDD" id="cd06225">
    <property type="entry name" value="HAMP"/>
    <property type="match status" value="1"/>
</dbReference>
<comment type="caution">
    <text evidence="15">The sequence shown here is derived from an EMBL/GenBank/DDBJ whole genome shotgun (WGS) entry which is preliminary data.</text>
</comment>
<dbReference type="InterPro" id="IPR003660">
    <property type="entry name" value="HAMP_dom"/>
</dbReference>
<protein>
    <recommendedName>
        <fullName evidence="3">histidine kinase</fullName>
        <ecNumber evidence="3">2.7.13.3</ecNumber>
    </recommendedName>
</protein>
<evidence type="ECO:0000256" key="2">
    <source>
        <dbReference type="ARBA" id="ARBA00004370"/>
    </source>
</evidence>
<evidence type="ECO:0000256" key="1">
    <source>
        <dbReference type="ARBA" id="ARBA00000085"/>
    </source>
</evidence>
<evidence type="ECO:0000256" key="4">
    <source>
        <dbReference type="ARBA" id="ARBA00022553"/>
    </source>
</evidence>
<dbReference type="PROSITE" id="PS50885">
    <property type="entry name" value="HAMP"/>
    <property type="match status" value="1"/>
</dbReference>
<keyword evidence="11" id="KW-0902">Two-component regulatory system</keyword>
<dbReference type="SMART" id="SM00304">
    <property type="entry name" value="HAMP"/>
    <property type="match status" value="1"/>
</dbReference>
<evidence type="ECO:0000313" key="16">
    <source>
        <dbReference type="Proteomes" id="UP000656042"/>
    </source>
</evidence>
<sequence length="474" mass="48997">MPGLPYGAERAVEEDAAVRVGLVGRVLLSAGVPTLLAVAAFVAMMVSVGHLRDTQSRAATSQALVIAAEGLSRAVGQVELADRGALLADPAASEARRQAAQRARRQAQNLVALAGDEPGTGARAGQVVAAARAYLDMPAPAAGAGIAPRETDLLAVFTSRLETFLGGERETVTALESDADAATQRAVAAAVVGLIASLVAVVGLGIYLTGAVTLPVRRAAEAAREFTGGELTTRLPVGGAREIRDLHQALNTMAAALATAREQLAASRARIMSAGWQDRRELERNLHDGLQQRLVALGLDVRALQADLAGEPDGLRDQVAEIGDALTAATAELREVVHGIQPAVLTSSGLPAALRAMARRSPLPVEVAADLPGRLPPDVESALYYIASEAVTNAVKHARAGYVRVDVRVRDGAARLEVGDDGVGGADERGSGLVGLRDRIEATGGRMLVDSVPGTGTTLTATVPLDEESTPRYP</sequence>
<dbReference type="InterPro" id="IPR011712">
    <property type="entry name" value="Sig_transdc_His_kin_sub3_dim/P"/>
</dbReference>
<gene>
    <name evidence="15" type="ORF">GCM10012284_02680</name>
</gene>
<dbReference type="PANTHER" id="PTHR24421:SF10">
    <property type="entry name" value="NITRATE_NITRITE SENSOR PROTEIN NARQ"/>
    <property type="match status" value="1"/>
</dbReference>
<feature type="domain" description="HAMP" evidence="14">
    <location>
        <begin position="210"/>
        <end position="262"/>
    </location>
</feature>
<dbReference type="PROSITE" id="PS50109">
    <property type="entry name" value="HIS_KIN"/>
    <property type="match status" value="1"/>
</dbReference>
<comment type="subcellular location">
    <subcellularLocation>
        <location evidence="2">Membrane</location>
    </subcellularLocation>
</comment>
<dbReference type="GO" id="GO:0016020">
    <property type="term" value="C:membrane"/>
    <property type="evidence" value="ECO:0007669"/>
    <property type="project" value="UniProtKB-SubCell"/>
</dbReference>
<dbReference type="Gene3D" id="3.30.565.10">
    <property type="entry name" value="Histidine kinase-like ATPase, C-terminal domain"/>
    <property type="match status" value="1"/>
</dbReference>
<feature type="transmembrane region" description="Helical" evidence="12">
    <location>
        <begin position="186"/>
        <end position="208"/>
    </location>
</feature>
<dbReference type="InterPro" id="IPR036890">
    <property type="entry name" value="HATPase_C_sf"/>
</dbReference>
<dbReference type="Pfam" id="PF00672">
    <property type="entry name" value="HAMP"/>
    <property type="match status" value="1"/>
</dbReference>
<evidence type="ECO:0000256" key="5">
    <source>
        <dbReference type="ARBA" id="ARBA00022679"/>
    </source>
</evidence>
<dbReference type="Gene3D" id="6.10.340.10">
    <property type="match status" value="1"/>
</dbReference>
<dbReference type="InterPro" id="IPR005467">
    <property type="entry name" value="His_kinase_dom"/>
</dbReference>
<evidence type="ECO:0000256" key="7">
    <source>
        <dbReference type="ARBA" id="ARBA00022741"/>
    </source>
</evidence>
<organism evidence="15 16">
    <name type="scientific">Mangrovihabitans endophyticus</name>
    <dbReference type="NCBI Taxonomy" id="1751298"/>
    <lineage>
        <taxon>Bacteria</taxon>
        <taxon>Bacillati</taxon>
        <taxon>Actinomycetota</taxon>
        <taxon>Actinomycetes</taxon>
        <taxon>Micromonosporales</taxon>
        <taxon>Micromonosporaceae</taxon>
        <taxon>Mangrovihabitans</taxon>
    </lineage>
</organism>
<evidence type="ECO:0000313" key="15">
    <source>
        <dbReference type="EMBL" id="GGK72337.1"/>
    </source>
</evidence>
<keyword evidence="5" id="KW-0808">Transferase</keyword>
<dbReference type="GO" id="GO:0005524">
    <property type="term" value="F:ATP binding"/>
    <property type="evidence" value="ECO:0007669"/>
    <property type="project" value="UniProtKB-KW"/>
</dbReference>
<dbReference type="AlphaFoldDB" id="A0A8J3BV14"/>
<comment type="catalytic activity">
    <reaction evidence="1">
        <text>ATP + protein L-histidine = ADP + protein N-phospho-L-histidine.</text>
        <dbReference type="EC" id="2.7.13.3"/>
    </reaction>
</comment>
<dbReference type="InterPro" id="IPR050482">
    <property type="entry name" value="Sensor_HK_TwoCompSys"/>
</dbReference>
<evidence type="ECO:0000256" key="9">
    <source>
        <dbReference type="ARBA" id="ARBA00022840"/>
    </source>
</evidence>
<dbReference type="SUPFAM" id="SSF158472">
    <property type="entry name" value="HAMP domain-like"/>
    <property type="match status" value="1"/>
</dbReference>
<dbReference type="CDD" id="cd16917">
    <property type="entry name" value="HATPase_UhpB-NarQ-NarX-like"/>
    <property type="match status" value="1"/>
</dbReference>
<keyword evidence="9" id="KW-0067">ATP-binding</keyword>
<evidence type="ECO:0000256" key="12">
    <source>
        <dbReference type="SAM" id="Phobius"/>
    </source>
</evidence>
<keyword evidence="6 12" id="KW-0812">Transmembrane</keyword>
<evidence type="ECO:0000259" key="14">
    <source>
        <dbReference type="PROSITE" id="PS50885"/>
    </source>
</evidence>
<dbReference type="Gene3D" id="1.20.5.1930">
    <property type="match status" value="1"/>
</dbReference>
<reference evidence="15" key="1">
    <citation type="journal article" date="2014" name="Int. J. Syst. Evol. Microbiol.">
        <title>Complete genome sequence of Corynebacterium casei LMG S-19264T (=DSM 44701T), isolated from a smear-ripened cheese.</title>
        <authorList>
            <consortium name="US DOE Joint Genome Institute (JGI-PGF)"/>
            <person name="Walter F."/>
            <person name="Albersmeier A."/>
            <person name="Kalinowski J."/>
            <person name="Ruckert C."/>
        </authorList>
    </citation>
    <scope>NUCLEOTIDE SEQUENCE</scope>
    <source>
        <strain evidence="15">CGMCC 4.7299</strain>
    </source>
</reference>
<evidence type="ECO:0000256" key="11">
    <source>
        <dbReference type="ARBA" id="ARBA00023012"/>
    </source>
</evidence>
<keyword evidence="7" id="KW-0547">Nucleotide-binding</keyword>
<name>A0A8J3BV14_9ACTN</name>